<evidence type="ECO:0000313" key="2">
    <source>
        <dbReference type="Proteomes" id="UP000183894"/>
    </source>
</evidence>
<dbReference type="Proteomes" id="UP000183894">
    <property type="component" value="Unassembled WGS sequence"/>
</dbReference>
<sequence>MPTTITADLVVLRVAETYLTVSTHYSLLGNAPFYRLATDYSGHRGVPVFRFGSWTSIPTPLCPLFYLCCAIRLVSLSAVDKEKPTPNTPRTTFLTACSVVSGIENDVDDFLGILGCHTNERIVELASRQVANVVFSTKERLDFEFGVVHHV</sequence>
<accession>A0A1H7Q0U7</accession>
<protein>
    <submittedName>
        <fullName evidence="1">Uncharacterized protein</fullName>
    </submittedName>
</protein>
<organism evidence="1 2">
    <name type="scientific">Haloferax larsenii</name>
    <dbReference type="NCBI Taxonomy" id="302484"/>
    <lineage>
        <taxon>Archaea</taxon>
        <taxon>Methanobacteriati</taxon>
        <taxon>Methanobacteriota</taxon>
        <taxon>Stenosarchaea group</taxon>
        <taxon>Halobacteria</taxon>
        <taxon>Halobacteriales</taxon>
        <taxon>Haloferacaceae</taxon>
        <taxon>Haloferax</taxon>
    </lineage>
</organism>
<proteinExistence type="predicted"/>
<gene>
    <name evidence="1" type="ORF">SAMN04488691_104258</name>
</gene>
<reference evidence="1 2" key="1">
    <citation type="submission" date="2016-10" db="EMBL/GenBank/DDBJ databases">
        <authorList>
            <person name="de Groot N.N."/>
        </authorList>
    </citation>
    <scope>NUCLEOTIDE SEQUENCE [LARGE SCALE GENOMIC DNA]</scope>
    <source>
        <strain evidence="1 2">CDM_5</strain>
    </source>
</reference>
<dbReference type="EMBL" id="FOAD01000004">
    <property type="protein sequence ID" value="SEL41358.1"/>
    <property type="molecule type" value="Genomic_DNA"/>
</dbReference>
<name>A0A1H7Q0U7_HALLR</name>
<dbReference type="AlphaFoldDB" id="A0A1H7Q0U7"/>
<evidence type="ECO:0000313" key="1">
    <source>
        <dbReference type="EMBL" id="SEL41358.1"/>
    </source>
</evidence>